<dbReference type="GO" id="GO:0097588">
    <property type="term" value="P:archaeal or bacterial-type flagellum-dependent cell motility"/>
    <property type="evidence" value="ECO:0007669"/>
    <property type="project" value="UniProtKB-KW"/>
</dbReference>
<gene>
    <name evidence="11" type="ORF">A9R00_06235</name>
</gene>
<evidence type="ECO:0000256" key="3">
    <source>
        <dbReference type="ARBA" id="ARBA00018484"/>
    </source>
</evidence>
<keyword evidence="6" id="KW-0283">Flagellar rotation</keyword>
<evidence type="ECO:0000256" key="10">
    <source>
        <dbReference type="PIRSR" id="PIRSR002884-1"/>
    </source>
</evidence>
<dbReference type="Proteomes" id="UP000227088">
    <property type="component" value="Unassembled WGS sequence"/>
</dbReference>
<evidence type="ECO:0000256" key="8">
    <source>
        <dbReference type="ARBA" id="ARBA00022912"/>
    </source>
</evidence>
<dbReference type="SUPFAM" id="SSF75708">
    <property type="entry name" value="Chemotaxis phosphatase CheZ"/>
    <property type="match status" value="1"/>
</dbReference>
<name>A0A1Y5HSZ5_OLEAN</name>
<evidence type="ECO:0000256" key="5">
    <source>
        <dbReference type="ARBA" id="ARBA00022500"/>
    </source>
</evidence>
<accession>A0A1Y5HSZ5</accession>
<evidence type="ECO:0000256" key="4">
    <source>
        <dbReference type="ARBA" id="ARBA00022490"/>
    </source>
</evidence>
<evidence type="ECO:0000256" key="9">
    <source>
        <dbReference type="ARBA" id="ARBA00029599"/>
    </source>
</evidence>
<dbReference type="PIRSF" id="PIRSF002884">
    <property type="entry name" value="CheZ"/>
    <property type="match status" value="1"/>
</dbReference>
<comment type="caution">
    <text evidence="11">The sequence shown here is derived from an EMBL/GenBank/DDBJ whole genome shotgun (WGS) entry which is preliminary data.</text>
</comment>
<evidence type="ECO:0000313" key="12">
    <source>
        <dbReference type="Proteomes" id="UP000227088"/>
    </source>
</evidence>
<dbReference type="EMBL" id="MABE01000352">
    <property type="protein sequence ID" value="OUS40399.1"/>
    <property type="molecule type" value="Genomic_DNA"/>
</dbReference>
<dbReference type="PANTHER" id="PTHR43693:SF1">
    <property type="entry name" value="PROTEIN PHOSPHATASE CHEZ"/>
    <property type="match status" value="1"/>
</dbReference>
<feature type="site" description="Enhances dephosphorylation of CheY-P" evidence="10">
    <location>
        <position position="180"/>
    </location>
</feature>
<keyword evidence="8" id="KW-0904">Protein phosphatase</keyword>
<dbReference type="GO" id="GO:0006935">
    <property type="term" value="P:chemotaxis"/>
    <property type="evidence" value="ECO:0007669"/>
    <property type="project" value="UniProtKB-KW"/>
</dbReference>
<protein>
    <recommendedName>
        <fullName evidence="3">Protein phosphatase CheZ</fullName>
    </recommendedName>
    <alternativeName>
        <fullName evidence="9">Chemotaxis protein CheZ</fullName>
    </alternativeName>
</protein>
<dbReference type="GO" id="GO:0005737">
    <property type="term" value="C:cytoplasm"/>
    <property type="evidence" value="ECO:0007669"/>
    <property type="project" value="UniProtKB-SubCell"/>
</dbReference>
<dbReference type="InterPro" id="IPR007439">
    <property type="entry name" value="Chemotax_Pase_CheZ"/>
</dbReference>
<dbReference type="Gene3D" id="1.10.287.500">
    <property type="entry name" value="Helix hairpin bin"/>
    <property type="match status" value="1"/>
</dbReference>
<keyword evidence="4" id="KW-0963">Cytoplasm</keyword>
<dbReference type="GO" id="GO:0009288">
    <property type="term" value="C:bacterial-type flagellum"/>
    <property type="evidence" value="ECO:0007669"/>
    <property type="project" value="InterPro"/>
</dbReference>
<evidence type="ECO:0000313" key="11">
    <source>
        <dbReference type="EMBL" id="OUS40399.1"/>
    </source>
</evidence>
<proteinExistence type="inferred from homology"/>
<comment type="subcellular location">
    <subcellularLocation>
        <location evidence="1">Cytoplasm</location>
    </subcellularLocation>
</comment>
<dbReference type="InterPro" id="IPR050992">
    <property type="entry name" value="CheZ_family_phosphatases"/>
</dbReference>
<dbReference type="PANTHER" id="PTHR43693">
    <property type="entry name" value="PROTEIN PHOSPHATASE CHEZ"/>
    <property type="match status" value="1"/>
</dbReference>
<sequence length="197" mass="22120">MAELQLDSQAPSFQQEMKALAEDLLNKIEGGDLGKVVGVVNNINEVRDRTLYDEIGKLTRGLHNAIKDITTGDELSEDSGMGQASDKLAYVIQMTDKAANRTMDLAEEGMPLNSENLEGAIELQEQWQKFLRKELKPNEFRDLTKKIDAYFTQTQINSKKISSQLSDILMAQDFQDLTGQVIQRVTKLVAEVETRLV</sequence>
<evidence type="ECO:0000256" key="1">
    <source>
        <dbReference type="ARBA" id="ARBA00004496"/>
    </source>
</evidence>
<organism evidence="11 12">
    <name type="scientific">Oleispira antarctica</name>
    <dbReference type="NCBI Taxonomy" id="188908"/>
    <lineage>
        <taxon>Bacteria</taxon>
        <taxon>Pseudomonadati</taxon>
        <taxon>Pseudomonadota</taxon>
        <taxon>Gammaproteobacteria</taxon>
        <taxon>Oceanospirillales</taxon>
        <taxon>Oceanospirillaceae</taxon>
        <taxon>Oleispira</taxon>
    </lineage>
</organism>
<dbReference type="GO" id="GO:0050920">
    <property type="term" value="P:regulation of chemotaxis"/>
    <property type="evidence" value="ECO:0007669"/>
    <property type="project" value="InterPro"/>
</dbReference>
<evidence type="ECO:0000256" key="7">
    <source>
        <dbReference type="ARBA" id="ARBA00022801"/>
    </source>
</evidence>
<comment type="similarity">
    <text evidence="2">Belongs to the CheZ family.</text>
</comment>
<dbReference type="Pfam" id="PF04344">
    <property type="entry name" value="CheZ"/>
    <property type="match status" value="1"/>
</dbReference>
<feature type="non-terminal residue" evidence="11">
    <location>
        <position position="197"/>
    </location>
</feature>
<dbReference type="AlphaFoldDB" id="A0A1Y5HSZ5"/>
<keyword evidence="5" id="KW-0145">Chemotaxis</keyword>
<keyword evidence="7" id="KW-0378">Hydrolase</keyword>
<reference evidence="12" key="1">
    <citation type="journal article" date="2017" name="Proc. Natl. Acad. Sci. U.S.A.">
        <title>Simulation of Deepwater Horizon oil plume reveals substrate specialization within a complex community of hydrocarbon degraders.</title>
        <authorList>
            <person name="Hu P."/>
            <person name="Dubinsky E.A."/>
            <person name="Probst A.J."/>
            <person name="Wang J."/>
            <person name="Sieber C.M.K."/>
            <person name="Tom L.M."/>
            <person name="Gardinali P."/>
            <person name="Banfield J.F."/>
            <person name="Atlas R.M."/>
            <person name="Andersen G.L."/>
        </authorList>
    </citation>
    <scope>NUCLEOTIDE SEQUENCE [LARGE SCALE GENOMIC DNA]</scope>
</reference>
<dbReference type="GO" id="GO:0004721">
    <property type="term" value="F:phosphoprotein phosphatase activity"/>
    <property type="evidence" value="ECO:0007669"/>
    <property type="project" value="UniProtKB-KW"/>
</dbReference>
<evidence type="ECO:0000256" key="2">
    <source>
        <dbReference type="ARBA" id="ARBA00005908"/>
    </source>
</evidence>
<evidence type="ECO:0000256" key="6">
    <source>
        <dbReference type="ARBA" id="ARBA00022779"/>
    </source>
</evidence>